<evidence type="ECO:0000313" key="2">
    <source>
        <dbReference type="EMBL" id="KZB83750.1"/>
    </source>
</evidence>
<proteinExistence type="predicted"/>
<comment type="caution">
    <text evidence="2">The sequence shown here is derived from an EMBL/GenBank/DDBJ whole genome shotgun (WGS) entry which is preliminary data.</text>
</comment>
<dbReference type="InterPro" id="IPR000073">
    <property type="entry name" value="AB_hydrolase_1"/>
</dbReference>
<accession>A0A154MHZ7</accession>
<protein>
    <recommendedName>
        <fullName evidence="1">AB hydrolase-1 domain-containing protein</fullName>
    </recommendedName>
</protein>
<dbReference type="GO" id="GO:0003824">
    <property type="term" value="F:catalytic activity"/>
    <property type="evidence" value="ECO:0007669"/>
    <property type="project" value="UniProtKB-ARBA"/>
</dbReference>
<dbReference type="InterPro" id="IPR029058">
    <property type="entry name" value="AB_hydrolase_fold"/>
</dbReference>
<name>A0A154MHZ7_9PSEU</name>
<dbReference type="PANTHER" id="PTHR43689:SF8">
    <property type="entry name" value="ALPHA_BETA-HYDROLASES SUPERFAMILY PROTEIN"/>
    <property type="match status" value="1"/>
</dbReference>
<sequence length="251" mass="26888">MLHDSRAVVRERWDTVRGRRVRSLEAGFDRAGGPVVVLVPGLGAPRYLEDTLARCAAWAHAFLLDVPGFGHVGANACEPALSAVAETVAAWLSEVPGPSVLLAGHSTGAQAALHATLARPDRVHRLVLLGPTFPPELRRFRGLGAAFVRNALHEPPGLVGALGPDYLRAGPEALARFVRSAQHDEPEKLIKSVECPVFFGRGRHDAFAPRSWMDRLAASANHGGSWTVEGAHTFPYHRGVLTAHLLARAGS</sequence>
<dbReference type="PANTHER" id="PTHR43689">
    <property type="entry name" value="HYDROLASE"/>
    <property type="match status" value="1"/>
</dbReference>
<organism evidence="2 4">
    <name type="scientific">Amycolatopsis regifaucium</name>
    <dbReference type="NCBI Taxonomy" id="546365"/>
    <lineage>
        <taxon>Bacteria</taxon>
        <taxon>Bacillati</taxon>
        <taxon>Actinomycetota</taxon>
        <taxon>Actinomycetes</taxon>
        <taxon>Pseudonocardiales</taxon>
        <taxon>Pseudonocardiaceae</taxon>
        <taxon>Amycolatopsis</taxon>
    </lineage>
</organism>
<evidence type="ECO:0000259" key="1">
    <source>
        <dbReference type="Pfam" id="PF00561"/>
    </source>
</evidence>
<reference evidence="2 4" key="1">
    <citation type="submission" date="2015-12" db="EMBL/GenBank/DDBJ databases">
        <title>Amycolatopsis regifaucium genome sequencing and assembly.</title>
        <authorList>
            <person name="Mayilraj S."/>
        </authorList>
    </citation>
    <scope>NUCLEOTIDE SEQUENCE [LARGE SCALE GENOMIC DNA]</scope>
    <source>
        <strain evidence="2 4">GY080</strain>
    </source>
</reference>
<dbReference type="AlphaFoldDB" id="A0A154MHZ7"/>
<gene>
    <name evidence="3" type="ORF">ATP06_0219935</name>
    <name evidence="2" type="ORF">AVL48_34695</name>
</gene>
<dbReference type="EMBL" id="LQCI01000018">
    <property type="protein sequence ID" value="KZB83750.1"/>
    <property type="molecule type" value="Genomic_DNA"/>
</dbReference>
<dbReference type="Proteomes" id="UP000186883">
    <property type="component" value="Unassembled WGS sequence"/>
</dbReference>
<dbReference type="Gene3D" id="3.40.50.1820">
    <property type="entry name" value="alpha/beta hydrolase"/>
    <property type="match status" value="1"/>
</dbReference>
<evidence type="ECO:0000313" key="3">
    <source>
        <dbReference type="EMBL" id="OKA06810.1"/>
    </source>
</evidence>
<dbReference type="OrthoDB" id="9769541at2"/>
<dbReference type="SUPFAM" id="SSF53474">
    <property type="entry name" value="alpha/beta-Hydrolases"/>
    <property type="match status" value="1"/>
</dbReference>
<feature type="domain" description="AB hydrolase-1" evidence="1">
    <location>
        <begin position="34"/>
        <end position="134"/>
    </location>
</feature>
<dbReference type="Proteomes" id="UP000076321">
    <property type="component" value="Unassembled WGS sequence"/>
</dbReference>
<reference evidence="3 5" key="2">
    <citation type="submission" date="2016-11" db="EMBL/GenBank/DDBJ databases">
        <title>Genome sequencing of Amycolatopsis regifaucium.</title>
        <authorList>
            <person name="Mayilraj S."/>
            <person name="Kaur N."/>
        </authorList>
    </citation>
    <scope>NUCLEOTIDE SEQUENCE [LARGE SCALE GENOMIC DNA]</scope>
    <source>
        <strain evidence="3 5">GY080</strain>
    </source>
</reference>
<evidence type="ECO:0000313" key="4">
    <source>
        <dbReference type="Proteomes" id="UP000076321"/>
    </source>
</evidence>
<keyword evidence="5" id="KW-1185">Reference proteome</keyword>
<dbReference type="Pfam" id="PF00561">
    <property type="entry name" value="Abhydrolase_1"/>
    <property type="match status" value="1"/>
</dbReference>
<evidence type="ECO:0000313" key="5">
    <source>
        <dbReference type="Proteomes" id="UP000186883"/>
    </source>
</evidence>
<dbReference type="RefSeq" id="WP_061982152.1">
    <property type="nucleotide sequence ID" value="NZ_FOPQ01000003.1"/>
</dbReference>
<dbReference type="EMBL" id="LOBU02000014">
    <property type="protein sequence ID" value="OKA06810.1"/>
    <property type="molecule type" value="Genomic_DNA"/>
</dbReference>